<reference evidence="1" key="1">
    <citation type="submission" date="2021-01" db="EMBL/GenBank/DDBJ databases">
        <title>Whole genome shotgun sequence of Rhizocola hellebori NBRC 109834.</title>
        <authorList>
            <person name="Komaki H."/>
            <person name="Tamura T."/>
        </authorList>
    </citation>
    <scope>NUCLEOTIDE SEQUENCE</scope>
    <source>
        <strain evidence="1">NBRC 109834</strain>
    </source>
</reference>
<accession>A0A8J3VIX6</accession>
<evidence type="ECO:0000313" key="2">
    <source>
        <dbReference type="Proteomes" id="UP000612899"/>
    </source>
</evidence>
<name>A0A8J3VIX6_9ACTN</name>
<dbReference type="RefSeq" id="WP_203911183.1">
    <property type="nucleotide sequence ID" value="NZ_BONY01000036.1"/>
</dbReference>
<dbReference type="AlphaFoldDB" id="A0A8J3VIX6"/>
<dbReference type="EMBL" id="BONY01000036">
    <property type="protein sequence ID" value="GIH07393.1"/>
    <property type="molecule type" value="Genomic_DNA"/>
</dbReference>
<proteinExistence type="predicted"/>
<comment type="caution">
    <text evidence="1">The sequence shown here is derived from an EMBL/GenBank/DDBJ whole genome shotgun (WGS) entry which is preliminary data.</text>
</comment>
<gene>
    <name evidence="1" type="ORF">Rhe02_54600</name>
</gene>
<keyword evidence="2" id="KW-1185">Reference proteome</keyword>
<dbReference type="Proteomes" id="UP000612899">
    <property type="component" value="Unassembled WGS sequence"/>
</dbReference>
<evidence type="ECO:0000313" key="1">
    <source>
        <dbReference type="EMBL" id="GIH07393.1"/>
    </source>
</evidence>
<protein>
    <submittedName>
        <fullName evidence="1">Uncharacterized protein</fullName>
    </submittedName>
</protein>
<organism evidence="1 2">
    <name type="scientific">Rhizocola hellebori</name>
    <dbReference type="NCBI Taxonomy" id="1392758"/>
    <lineage>
        <taxon>Bacteria</taxon>
        <taxon>Bacillati</taxon>
        <taxon>Actinomycetota</taxon>
        <taxon>Actinomycetes</taxon>
        <taxon>Micromonosporales</taxon>
        <taxon>Micromonosporaceae</taxon>
        <taxon>Rhizocola</taxon>
    </lineage>
</organism>
<sequence length="141" mass="15459">MSEIDLDALRTILDKAHTHVCDLAQGLTRWKMTIPANEEADSDLILASAITGALSLLAEVRQLREDDALACAILAQRDTEIRLLREQRDQVLALLDRAERLGKHPGSDRLAAVRTQPAVLTEAVRAIYASSAHPSTLEAQK</sequence>